<organism evidence="6 7">
    <name type="scientific">Candidatus Nomurabacteria bacterium RIFCSPHIGHO2_01_FULL_39_9</name>
    <dbReference type="NCBI Taxonomy" id="1801735"/>
    <lineage>
        <taxon>Bacteria</taxon>
        <taxon>Candidatus Nomuraibacteriota</taxon>
    </lineage>
</organism>
<dbReference type="PANTHER" id="PTHR43701:SF2">
    <property type="entry name" value="MEMBRANE TRANSPORTER PROTEIN YJNA-RELATED"/>
    <property type="match status" value="1"/>
</dbReference>
<dbReference type="AlphaFoldDB" id="A0A1F6UUX4"/>
<dbReference type="EMBL" id="MFTL01000027">
    <property type="protein sequence ID" value="OGI61173.1"/>
    <property type="molecule type" value="Genomic_DNA"/>
</dbReference>
<evidence type="ECO:0000256" key="1">
    <source>
        <dbReference type="ARBA" id="ARBA00004141"/>
    </source>
</evidence>
<protein>
    <recommendedName>
        <fullName evidence="5">Probable membrane transporter protein</fullName>
    </recommendedName>
</protein>
<comment type="similarity">
    <text evidence="5">Belongs to the 4-toluene sulfonate uptake permease (TSUP) (TC 2.A.102) family.</text>
</comment>
<name>A0A1F6UUX4_9BACT</name>
<dbReference type="PANTHER" id="PTHR43701">
    <property type="entry name" value="MEMBRANE TRANSPORTER PROTEIN MJ0441-RELATED"/>
    <property type="match status" value="1"/>
</dbReference>
<feature type="transmembrane region" description="Helical" evidence="5">
    <location>
        <begin position="97"/>
        <end position="118"/>
    </location>
</feature>
<dbReference type="STRING" id="1801735.A2645_02205"/>
<dbReference type="Proteomes" id="UP000182253">
    <property type="component" value="Unassembled WGS sequence"/>
</dbReference>
<keyword evidence="3 5" id="KW-1133">Transmembrane helix</keyword>
<dbReference type="Pfam" id="PF01925">
    <property type="entry name" value="TauE"/>
    <property type="match status" value="1"/>
</dbReference>
<evidence type="ECO:0000313" key="6">
    <source>
        <dbReference type="EMBL" id="OGI61173.1"/>
    </source>
</evidence>
<accession>A0A1F6UUX4</accession>
<feature type="transmembrane region" description="Helical" evidence="5">
    <location>
        <begin position="73"/>
        <end position="91"/>
    </location>
</feature>
<comment type="subcellular location">
    <subcellularLocation>
        <location evidence="5">Cell membrane</location>
        <topology evidence="5">Multi-pass membrane protein</topology>
    </subcellularLocation>
    <subcellularLocation>
        <location evidence="1">Membrane</location>
        <topology evidence="1">Multi-pass membrane protein</topology>
    </subcellularLocation>
</comment>
<dbReference type="GO" id="GO:0005886">
    <property type="term" value="C:plasma membrane"/>
    <property type="evidence" value="ECO:0007669"/>
    <property type="project" value="UniProtKB-SubCell"/>
</dbReference>
<feature type="transmembrane region" description="Helical" evidence="5">
    <location>
        <begin position="37"/>
        <end position="61"/>
    </location>
</feature>
<reference evidence="6 7" key="1">
    <citation type="journal article" date="2016" name="Nat. Commun.">
        <title>Thousands of microbial genomes shed light on interconnected biogeochemical processes in an aquifer system.</title>
        <authorList>
            <person name="Anantharaman K."/>
            <person name="Brown C.T."/>
            <person name="Hug L.A."/>
            <person name="Sharon I."/>
            <person name="Castelle C.J."/>
            <person name="Probst A.J."/>
            <person name="Thomas B.C."/>
            <person name="Singh A."/>
            <person name="Wilkins M.J."/>
            <person name="Karaoz U."/>
            <person name="Brodie E.L."/>
            <person name="Williams K.H."/>
            <person name="Hubbard S.S."/>
            <person name="Banfield J.F."/>
        </authorList>
    </citation>
    <scope>NUCLEOTIDE SEQUENCE [LARGE SCALE GENOMIC DNA]</scope>
</reference>
<gene>
    <name evidence="6" type="ORF">A2645_02205</name>
</gene>
<dbReference type="InterPro" id="IPR002781">
    <property type="entry name" value="TM_pro_TauE-like"/>
</dbReference>
<keyword evidence="4 5" id="KW-0472">Membrane</keyword>
<feature type="transmembrane region" description="Helical" evidence="5">
    <location>
        <begin position="178"/>
        <end position="198"/>
    </location>
</feature>
<keyword evidence="5" id="KW-1003">Cell membrane</keyword>
<evidence type="ECO:0000256" key="4">
    <source>
        <dbReference type="ARBA" id="ARBA00023136"/>
    </source>
</evidence>
<proteinExistence type="inferred from homology"/>
<feature type="transmembrane region" description="Helical" evidence="5">
    <location>
        <begin position="139"/>
        <end position="172"/>
    </location>
</feature>
<feature type="transmembrane region" description="Helical" evidence="5">
    <location>
        <begin position="7"/>
        <end position="31"/>
    </location>
</feature>
<evidence type="ECO:0000256" key="5">
    <source>
        <dbReference type="RuleBase" id="RU363041"/>
    </source>
</evidence>
<sequence>MILNLVLIGLFTGAITGITGASGVLIIVPILATLTDLPLHVILGTSLLVDVIASASVSFTYWRNKHVDLKRALWLLVGSLFGAQVGSFFAVSFSKLFILFAIAAGMLFFGFSMWRSGVTKKPPRFITLAEHHASYLHSPFAMVILGLLIGLSTGIFGAGGGLAIFIILYSFMRLPIKTAVGTSTFVMLLTALSGVIGYVEYSNLDLKNGLIIGVAAALGGALSAVFANRINDEILAKLIGAFFIFLALVMLFLKVIAPILS</sequence>
<comment type="caution">
    <text evidence="6">The sequence shown here is derived from an EMBL/GenBank/DDBJ whole genome shotgun (WGS) entry which is preliminary data.</text>
</comment>
<evidence type="ECO:0000256" key="3">
    <source>
        <dbReference type="ARBA" id="ARBA00022989"/>
    </source>
</evidence>
<evidence type="ECO:0000313" key="7">
    <source>
        <dbReference type="Proteomes" id="UP000182253"/>
    </source>
</evidence>
<evidence type="ECO:0000256" key="2">
    <source>
        <dbReference type="ARBA" id="ARBA00022692"/>
    </source>
</evidence>
<feature type="transmembrane region" description="Helical" evidence="5">
    <location>
        <begin position="234"/>
        <end position="257"/>
    </location>
</feature>
<feature type="transmembrane region" description="Helical" evidence="5">
    <location>
        <begin position="210"/>
        <end position="228"/>
    </location>
</feature>
<keyword evidence="2 5" id="KW-0812">Transmembrane</keyword>
<dbReference type="InterPro" id="IPR051598">
    <property type="entry name" value="TSUP/Inactive_protease-like"/>
</dbReference>